<dbReference type="EMBL" id="ML014201">
    <property type="protein sequence ID" value="RKP00736.1"/>
    <property type="molecule type" value="Genomic_DNA"/>
</dbReference>
<dbReference type="SUPFAM" id="SSF47576">
    <property type="entry name" value="Calponin-homology domain, CH-domain"/>
    <property type="match status" value="2"/>
</dbReference>
<dbReference type="STRING" id="1555241.A0A4P9X6C5"/>
<protein>
    <recommendedName>
        <fullName evidence="8">Calponin-homology (CH) domain-containing protein</fullName>
    </recommendedName>
</protein>
<feature type="domain" description="Calponin-homology (CH)" evidence="8">
    <location>
        <begin position="10"/>
        <end position="116"/>
    </location>
</feature>
<dbReference type="CDD" id="cd21222">
    <property type="entry name" value="CH_PARV_rpt2"/>
    <property type="match status" value="1"/>
</dbReference>
<gene>
    <name evidence="9" type="ORF">CXG81DRAFT_12869</name>
</gene>
<keyword evidence="7" id="KW-0206">Cytoskeleton</keyword>
<dbReference type="GO" id="GO:0005737">
    <property type="term" value="C:cytoplasm"/>
    <property type="evidence" value="ECO:0007669"/>
    <property type="project" value="TreeGrafter"/>
</dbReference>
<dbReference type="InterPro" id="IPR036872">
    <property type="entry name" value="CH_dom_sf"/>
</dbReference>
<evidence type="ECO:0000256" key="6">
    <source>
        <dbReference type="ARBA" id="ARBA00023203"/>
    </source>
</evidence>
<dbReference type="GO" id="GO:0003779">
    <property type="term" value="F:actin binding"/>
    <property type="evidence" value="ECO:0007669"/>
    <property type="project" value="UniProtKB-KW"/>
</dbReference>
<comment type="similarity">
    <text evidence="2">Belongs to the parvin family.</text>
</comment>
<keyword evidence="6" id="KW-0009">Actin-binding</keyword>
<dbReference type="GO" id="GO:0015629">
    <property type="term" value="C:actin cytoskeleton"/>
    <property type="evidence" value="ECO:0007669"/>
    <property type="project" value="TreeGrafter"/>
</dbReference>
<dbReference type="GO" id="GO:0030036">
    <property type="term" value="P:actin cytoskeleton organization"/>
    <property type="evidence" value="ECO:0007669"/>
    <property type="project" value="InterPro"/>
</dbReference>
<comment type="subcellular location">
    <subcellularLocation>
        <location evidence="1">Cytoplasm</location>
        <location evidence="1">Cytoskeleton</location>
    </subcellularLocation>
</comment>
<sequence length="286" mass="31395">MASAQDPSLKKLRLILTSWINAHLAQQHIVIRDIVTDLADGQLLGAFLECATGEHLNTVSSMGQKSKDATMSNVVSFLGTHLHIHEDEARWTASGIRARDISSIFVLLVALTRVLGCPYRLPSDLSIAVVRTETLDGAVKNKTTVYKLTGDESKTVPVLPPDNLETLLNHPAKSRELESLLLNFVNRTLAPAKLRVAATTSIDGMTLILLLGSLGNFFVATSEYFPSAETTVHKIANIKCAFSLMNRFSVDLARISSQEIMKHNEKIILRCLYNIFQAHQAGAFAM</sequence>
<dbReference type="Gene3D" id="1.10.418.10">
    <property type="entry name" value="Calponin-like domain"/>
    <property type="match status" value="2"/>
</dbReference>
<dbReference type="Proteomes" id="UP000274922">
    <property type="component" value="Unassembled WGS sequence"/>
</dbReference>
<keyword evidence="4" id="KW-0677">Repeat</keyword>
<name>A0A4P9X6C5_9FUNG</name>
<keyword evidence="5" id="KW-0130">Cell adhesion</keyword>
<dbReference type="PANTHER" id="PTHR12114:SF4">
    <property type="entry name" value="GH23568P"/>
    <property type="match status" value="1"/>
</dbReference>
<evidence type="ECO:0000256" key="7">
    <source>
        <dbReference type="ARBA" id="ARBA00023212"/>
    </source>
</evidence>
<feature type="domain" description="Calponin-homology (CH)" evidence="8">
    <location>
        <begin position="175"/>
        <end position="280"/>
    </location>
</feature>
<evidence type="ECO:0000256" key="3">
    <source>
        <dbReference type="ARBA" id="ARBA00022490"/>
    </source>
</evidence>
<dbReference type="AlphaFoldDB" id="A0A4P9X6C5"/>
<organism evidence="9 10">
    <name type="scientific">Caulochytrium protostelioides</name>
    <dbReference type="NCBI Taxonomy" id="1555241"/>
    <lineage>
        <taxon>Eukaryota</taxon>
        <taxon>Fungi</taxon>
        <taxon>Fungi incertae sedis</taxon>
        <taxon>Chytridiomycota</taxon>
        <taxon>Chytridiomycota incertae sedis</taxon>
        <taxon>Chytridiomycetes</taxon>
        <taxon>Caulochytriales</taxon>
        <taxon>Caulochytriaceae</taxon>
        <taxon>Caulochytrium</taxon>
    </lineage>
</organism>
<evidence type="ECO:0000259" key="8">
    <source>
        <dbReference type="PROSITE" id="PS50021"/>
    </source>
</evidence>
<dbReference type="Pfam" id="PF00307">
    <property type="entry name" value="CH"/>
    <property type="match status" value="2"/>
</dbReference>
<evidence type="ECO:0000256" key="4">
    <source>
        <dbReference type="ARBA" id="ARBA00022737"/>
    </source>
</evidence>
<reference evidence="10" key="1">
    <citation type="journal article" date="2018" name="Nat. Microbiol.">
        <title>Leveraging single-cell genomics to expand the fungal tree of life.</title>
        <authorList>
            <person name="Ahrendt S.R."/>
            <person name="Quandt C.A."/>
            <person name="Ciobanu D."/>
            <person name="Clum A."/>
            <person name="Salamov A."/>
            <person name="Andreopoulos B."/>
            <person name="Cheng J.F."/>
            <person name="Woyke T."/>
            <person name="Pelin A."/>
            <person name="Henrissat B."/>
            <person name="Reynolds N.K."/>
            <person name="Benny G.L."/>
            <person name="Smith M.E."/>
            <person name="James T.Y."/>
            <person name="Grigoriev I.V."/>
        </authorList>
    </citation>
    <scope>NUCLEOTIDE SEQUENCE [LARGE SCALE GENOMIC DNA]</scope>
    <source>
        <strain evidence="10">ATCC 52028</strain>
    </source>
</reference>
<dbReference type="GO" id="GO:0007155">
    <property type="term" value="P:cell adhesion"/>
    <property type="evidence" value="ECO:0007669"/>
    <property type="project" value="UniProtKB-KW"/>
</dbReference>
<dbReference type="PANTHER" id="PTHR12114">
    <property type="entry name" value="PARVIN"/>
    <property type="match status" value="1"/>
</dbReference>
<dbReference type="InterPro" id="IPR028433">
    <property type="entry name" value="Parvin"/>
</dbReference>
<evidence type="ECO:0000313" key="9">
    <source>
        <dbReference type="EMBL" id="RKP00736.1"/>
    </source>
</evidence>
<evidence type="ECO:0000256" key="2">
    <source>
        <dbReference type="ARBA" id="ARBA00005666"/>
    </source>
</evidence>
<keyword evidence="10" id="KW-1185">Reference proteome</keyword>
<accession>A0A4P9X6C5</accession>
<evidence type="ECO:0000256" key="5">
    <source>
        <dbReference type="ARBA" id="ARBA00022889"/>
    </source>
</evidence>
<dbReference type="OrthoDB" id="2099265at2759"/>
<evidence type="ECO:0000256" key="1">
    <source>
        <dbReference type="ARBA" id="ARBA00004245"/>
    </source>
</evidence>
<dbReference type="InterPro" id="IPR001715">
    <property type="entry name" value="CH_dom"/>
</dbReference>
<dbReference type="PROSITE" id="PS50021">
    <property type="entry name" value="CH"/>
    <property type="match status" value="2"/>
</dbReference>
<keyword evidence="3" id="KW-0963">Cytoplasm</keyword>
<proteinExistence type="inferred from homology"/>
<evidence type="ECO:0000313" key="10">
    <source>
        <dbReference type="Proteomes" id="UP000274922"/>
    </source>
</evidence>
<dbReference type="CDD" id="cd21221">
    <property type="entry name" value="CH_PARV_rpt1"/>
    <property type="match status" value="1"/>
</dbReference>